<evidence type="ECO:0000313" key="5">
    <source>
        <dbReference type="EMBL" id="MFC3087256.1"/>
    </source>
</evidence>
<keyword evidence="3" id="KW-0560">Oxidoreductase</keyword>
<dbReference type="PANTHER" id="PTHR42659:SF2">
    <property type="entry name" value="XANTHINE DEHYDROGENASE SUBUNIT C-RELATED"/>
    <property type="match status" value="1"/>
</dbReference>
<dbReference type="PANTHER" id="PTHR42659">
    <property type="entry name" value="XANTHINE DEHYDROGENASE SUBUNIT C-RELATED"/>
    <property type="match status" value="1"/>
</dbReference>
<evidence type="ECO:0000256" key="1">
    <source>
        <dbReference type="ARBA" id="ARBA00022630"/>
    </source>
</evidence>
<evidence type="ECO:0000256" key="3">
    <source>
        <dbReference type="ARBA" id="ARBA00023002"/>
    </source>
</evidence>
<keyword evidence="6" id="KW-1185">Reference proteome</keyword>
<reference evidence="6" key="1">
    <citation type="journal article" date="2019" name="Int. J. Syst. Evol. Microbiol.">
        <title>The Global Catalogue of Microorganisms (GCM) 10K type strain sequencing project: providing services to taxonomists for standard genome sequencing and annotation.</title>
        <authorList>
            <consortium name="The Broad Institute Genomics Platform"/>
            <consortium name="The Broad Institute Genome Sequencing Center for Infectious Disease"/>
            <person name="Wu L."/>
            <person name="Ma J."/>
        </authorList>
    </citation>
    <scope>NUCLEOTIDE SEQUENCE [LARGE SCALE GENOMIC DNA]</scope>
    <source>
        <strain evidence="6">KCTC 62102</strain>
    </source>
</reference>
<dbReference type="PROSITE" id="PS51387">
    <property type="entry name" value="FAD_PCMH"/>
    <property type="match status" value="1"/>
</dbReference>
<evidence type="ECO:0000256" key="2">
    <source>
        <dbReference type="ARBA" id="ARBA00022827"/>
    </source>
</evidence>
<dbReference type="SUPFAM" id="SSF55447">
    <property type="entry name" value="CO dehydrogenase flavoprotein C-terminal domain-like"/>
    <property type="match status" value="1"/>
</dbReference>
<keyword evidence="1" id="KW-0285">Flavoprotein</keyword>
<feature type="domain" description="FAD-binding PCMH-type" evidence="4">
    <location>
        <begin position="1"/>
        <end position="167"/>
    </location>
</feature>
<dbReference type="Gene3D" id="3.30.390.50">
    <property type="entry name" value="CO dehydrogenase flavoprotein, C-terminal domain"/>
    <property type="match status" value="1"/>
</dbReference>
<comment type="caution">
    <text evidence="5">The sequence shown here is derived from an EMBL/GenBank/DDBJ whole genome shotgun (WGS) entry which is preliminary data.</text>
</comment>
<dbReference type="SMART" id="SM01092">
    <property type="entry name" value="CO_deh_flav_C"/>
    <property type="match status" value="1"/>
</dbReference>
<keyword evidence="2" id="KW-0274">FAD</keyword>
<proteinExistence type="predicted"/>
<dbReference type="InterPro" id="IPR036683">
    <property type="entry name" value="CO_DH_flav_C_dom_sf"/>
</dbReference>
<organism evidence="5 6">
    <name type="scientific">Tabrizicola soli</name>
    <dbReference type="NCBI Taxonomy" id="2185115"/>
    <lineage>
        <taxon>Bacteria</taxon>
        <taxon>Pseudomonadati</taxon>
        <taxon>Pseudomonadota</taxon>
        <taxon>Alphaproteobacteria</taxon>
        <taxon>Rhodobacterales</taxon>
        <taxon>Paracoccaceae</taxon>
        <taxon>Tabrizicola</taxon>
    </lineage>
</organism>
<dbReference type="RefSeq" id="WP_197642885.1">
    <property type="nucleotide sequence ID" value="NZ_JAEACP010000007.1"/>
</dbReference>
<dbReference type="EMBL" id="JBHRSM010000024">
    <property type="protein sequence ID" value="MFC3087256.1"/>
    <property type="molecule type" value="Genomic_DNA"/>
</dbReference>
<dbReference type="SUPFAM" id="SSF56176">
    <property type="entry name" value="FAD-binding/transporter-associated domain-like"/>
    <property type="match status" value="1"/>
</dbReference>
<protein>
    <submittedName>
        <fullName evidence="5">FAD binding domain-containing protein</fullName>
    </submittedName>
</protein>
<dbReference type="InterPro" id="IPR051312">
    <property type="entry name" value="Diverse_Substr_Oxidored"/>
</dbReference>
<dbReference type="Gene3D" id="3.30.465.10">
    <property type="match status" value="1"/>
</dbReference>
<gene>
    <name evidence="5" type="ORF">ACFOD6_14480</name>
</gene>
<dbReference type="InterPro" id="IPR016166">
    <property type="entry name" value="FAD-bd_PCMH"/>
</dbReference>
<sequence>MLSFLAPRSLTELAAMLTPDRPSWLIAGGTDRLIAPASLPAEGVILDLSRLAGLDRIETAGDRLILGAGVTVARLASDDRVARLAPVLTRAARVFGSPQIRNRATVGGNVANNSPAADLTPALLAADAMVRLWRGGEERALPLESLLSRTLDPGEIILGFDLPAAPLGGFVKLGQRQEPAISRLTLAAAGPKGALRLYAGAVGPVPRRLTGAEALLNAGDPGFADSLSRELAAANPGRASTRYKALAARGLAEDLLSQLSGAGA</sequence>
<dbReference type="InterPro" id="IPR002346">
    <property type="entry name" value="Mopterin_DH_FAD-bd"/>
</dbReference>
<name>A0ABV7DWR5_9RHOB</name>
<evidence type="ECO:0000313" key="6">
    <source>
        <dbReference type="Proteomes" id="UP001595445"/>
    </source>
</evidence>
<dbReference type="Proteomes" id="UP001595445">
    <property type="component" value="Unassembled WGS sequence"/>
</dbReference>
<accession>A0ABV7DWR5</accession>
<dbReference type="InterPro" id="IPR016169">
    <property type="entry name" value="FAD-bd_PCMH_sub2"/>
</dbReference>
<dbReference type="InterPro" id="IPR005107">
    <property type="entry name" value="CO_DH_flav_C"/>
</dbReference>
<dbReference type="InterPro" id="IPR036318">
    <property type="entry name" value="FAD-bd_PCMH-like_sf"/>
</dbReference>
<evidence type="ECO:0000259" key="4">
    <source>
        <dbReference type="PROSITE" id="PS51387"/>
    </source>
</evidence>
<dbReference type="Pfam" id="PF00941">
    <property type="entry name" value="FAD_binding_5"/>
    <property type="match status" value="1"/>
</dbReference>